<evidence type="ECO:0000313" key="5">
    <source>
        <dbReference type="Proteomes" id="UP000001844"/>
    </source>
</evidence>
<organism evidence="4 5">
    <name type="scientific">Nitrosococcus halophilus (strain Nc4)</name>
    <dbReference type="NCBI Taxonomy" id="472759"/>
    <lineage>
        <taxon>Bacteria</taxon>
        <taxon>Pseudomonadati</taxon>
        <taxon>Pseudomonadota</taxon>
        <taxon>Gammaproteobacteria</taxon>
        <taxon>Chromatiales</taxon>
        <taxon>Chromatiaceae</taxon>
        <taxon>Nitrosococcus</taxon>
    </lineage>
</organism>
<dbReference type="STRING" id="472759.Nhal_2865"/>
<dbReference type="InterPro" id="IPR000836">
    <property type="entry name" value="PRTase_dom"/>
</dbReference>
<dbReference type="KEGG" id="nhl:Nhal_2865"/>
<dbReference type="GO" id="GO:0032264">
    <property type="term" value="P:IMP salvage"/>
    <property type="evidence" value="ECO:0007669"/>
    <property type="project" value="TreeGrafter"/>
</dbReference>
<keyword evidence="4" id="KW-0808">Transferase</keyword>
<dbReference type="GO" id="GO:0006178">
    <property type="term" value="P:guanine salvage"/>
    <property type="evidence" value="ECO:0007669"/>
    <property type="project" value="TreeGrafter"/>
</dbReference>
<proteinExistence type="predicted"/>
<dbReference type="PANTHER" id="PTHR43340">
    <property type="entry name" value="HYPOXANTHINE-GUANINE PHOSPHORIBOSYLTRANSFERASE"/>
    <property type="match status" value="1"/>
</dbReference>
<dbReference type="GO" id="GO:0046100">
    <property type="term" value="P:hypoxanthine metabolic process"/>
    <property type="evidence" value="ECO:0007669"/>
    <property type="project" value="TreeGrafter"/>
</dbReference>
<dbReference type="PANTHER" id="PTHR43340:SF1">
    <property type="entry name" value="HYPOXANTHINE PHOSPHORIBOSYLTRANSFERASE"/>
    <property type="match status" value="1"/>
</dbReference>
<dbReference type="InterPro" id="IPR029057">
    <property type="entry name" value="PRTase-like"/>
</dbReference>
<dbReference type="Proteomes" id="UP000001844">
    <property type="component" value="Chromosome"/>
</dbReference>
<dbReference type="RefSeq" id="WP_013033784.1">
    <property type="nucleotide sequence ID" value="NC_013960.1"/>
</dbReference>
<comment type="catalytic activity">
    <reaction evidence="2">
        <text>IMP + diphosphate = hypoxanthine + 5-phospho-alpha-D-ribose 1-diphosphate</text>
        <dbReference type="Rhea" id="RHEA:17973"/>
        <dbReference type="ChEBI" id="CHEBI:17368"/>
        <dbReference type="ChEBI" id="CHEBI:33019"/>
        <dbReference type="ChEBI" id="CHEBI:58017"/>
        <dbReference type="ChEBI" id="CHEBI:58053"/>
        <dbReference type="EC" id="2.4.2.8"/>
    </reaction>
    <physiologicalReaction direction="right-to-left" evidence="2">
        <dbReference type="Rhea" id="RHEA:17975"/>
    </physiologicalReaction>
</comment>
<protein>
    <submittedName>
        <fullName evidence="4">Phosphoribosyltransferase</fullName>
    </submittedName>
</protein>
<dbReference type="GO" id="GO:0000287">
    <property type="term" value="F:magnesium ion binding"/>
    <property type="evidence" value="ECO:0007669"/>
    <property type="project" value="TreeGrafter"/>
</dbReference>
<keyword evidence="4" id="KW-0328">Glycosyltransferase</keyword>
<dbReference type="SUPFAM" id="SSF53271">
    <property type="entry name" value="PRTase-like"/>
    <property type="match status" value="1"/>
</dbReference>
<comment type="catalytic activity">
    <reaction evidence="1">
        <text>GMP + diphosphate = guanine + 5-phospho-alpha-D-ribose 1-diphosphate</text>
        <dbReference type="Rhea" id="RHEA:25424"/>
        <dbReference type="ChEBI" id="CHEBI:16235"/>
        <dbReference type="ChEBI" id="CHEBI:33019"/>
        <dbReference type="ChEBI" id="CHEBI:58017"/>
        <dbReference type="ChEBI" id="CHEBI:58115"/>
        <dbReference type="EC" id="2.4.2.8"/>
    </reaction>
    <physiologicalReaction direction="right-to-left" evidence="1">
        <dbReference type="Rhea" id="RHEA:25426"/>
    </physiologicalReaction>
</comment>
<dbReference type="GO" id="GO:0032263">
    <property type="term" value="P:GMP salvage"/>
    <property type="evidence" value="ECO:0007669"/>
    <property type="project" value="TreeGrafter"/>
</dbReference>
<dbReference type="OrthoDB" id="9802824at2"/>
<sequence length="182" mass="20180">MGNMLEEIQSVYSEADRLYTQAQVEAALDQLAIEITAKLSTQNPLLLCCMVGGIIPCGCLLPRLDFPLQLDYIHVTRYQGNTAGGTLRWLRKPMISLQDRVVLVVDDILDEGHTLAAIMEYCRGEGATAYSAVLVDKLRDHKQGSPADFVGLETGNRYLFGYGMDYKEYLRNAPGIYAVKGL</sequence>
<accession>D5BY19</accession>
<dbReference type="eggNOG" id="COG0634">
    <property type="taxonomic scope" value="Bacteria"/>
</dbReference>
<dbReference type="InterPro" id="IPR050408">
    <property type="entry name" value="HGPRT"/>
</dbReference>
<gene>
    <name evidence="4" type="ordered locus">Nhal_2865</name>
</gene>
<evidence type="ECO:0000256" key="1">
    <source>
        <dbReference type="ARBA" id="ARBA00048811"/>
    </source>
</evidence>
<dbReference type="GO" id="GO:0005829">
    <property type="term" value="C:cytosol"/>
    <property type="evidence" value="ECO:0007669"/>
    <property type="project" value="TreeGrafter"/>
</dbReference>
<keyword evidence="5" id="KW-1185">Reference proteome</keyword>
<feature type="domain" description="Phosphoribosyltransferase" evidence="3">
    <location>
        <begin position="15"/>
        <end position="152"/>
    </location>
</feature>
<evidence type="ECO:0000259" key="3">
    <source>
        <dbReference type="Pfam" id="PF00156"/>
    </source>
</evidence>
<dbReference type="EMBL" id="CP001798">
    <property type="protein sequence ID" value="ADE15930.1"/>
    <property type="molecule type" value="Genomic_DNA"/>
</dbReference>
<evidence type="ECO:0000256" key="2">
    <source>
        <dbReference type="ARBA" id="ARBA00049402"/>
    </source>
</evidence>
<dbReference type="AlphaFoldDB" id="D5BY19"/>
<dbReference type="CDD" id="cd06223">
    <property type="entry name" value="PRTases_typeI"/>
    <property type="match status" value="1"/>
</dbReference>
<evidence type="ECO:0000313" key="4">
    <source>
        <dbReference type="EMBL" id="ADE15930.1"/>
    </source>
</evidence>
<reference evidence="5" key="1">
    <citation type="submission" date="2010-04" db="EMBL/GenBank/DDBJ databases">
        <title>Complete genome sequence of Nitrosococcus halophilus Nc4, a salt-adapted, aerobic obligate ammonia-oxidizing sulfur purple bacterium.</title>
        <authorList>
            <consortium name="US DOE Joint Genome Institute"/>
            <person name="Campbell M.A."/>
            <person name="Malfatti S.A."/>
            <person name="Chain P.S.G."/>
            <person name="Heidelberg J.F."/>
            <person name="Ward B.B."/>
            <person name="Klotz M.G."/>
        </authorList>
    </citation>
    <scope>NUCLEOTIDE SEQUENCE [LARGE SCALE GENOMIC DNA]</scope>
    <source>
        <strain evidence="5">Nc4</strain>
    </source>
</reference>
<dbReference type="GO" id="GO:0004422">
    <property type="term" value="F:hypoxanthine phosphoribosyltransferase activity"/>
    <property type="evidence" value="ECO:0007669"/>
    <property type="project" value="TreeGrafter"/>
</dbReference>
<dbReference type="HOGENOM" id="CLU_073615_2_0_6"/>
<dbReference type="Gene3D" id="3.40.50.2020">
    <property type="match status" value="1"/>
</dbReference>
<dbReference type="Pfam" id="PF00156">
    <property type="entry name" value="Pribosyltran"/>
    <property type="match status" value="1"/>
</dbReference>
<name>D5BY19_NITHN</name>
<dbReference type="NCBIfam" id="NF006605">
    <property type="entry name" value="PRK09162.1"/>
    <property type="match status" value="1"/>
</dbReference>